<dbReference type="GO" id="GO:1990071">
    <property type="term" value="C:TRAPPII protein complex"/>
    <property type="evidence" value="ECO:0007669"/>
    <property type="project" value="InterPro"/>
</dbReference>
<organism evidence="3 4">
    <name type="scientific">Pterulicium gracile</name>
    <dbReference type="NCBI Taxonomy" id="1884261"/>
    <lineage>
        <taxon>Eukaryota</taxon>
        <taxon>Fungi</taxon>
        <taxon>Dikarya</taxon>
        <taxon>Basidiomycota</taxon>
        <taxon>Agaricomycotina</taxon>
        <taxon>Agaricomycetes</taxon>
        <taxon>Agaricomycetidae</taxon>
        <taxon>Agaricales</taxon>
        <taxon>Pleurotineae</taxon>
        <taxon>Pterulaceae</taxon>
        <taxon>Pterulicium</taxon>
    </lineage>
</organism>
<dbReference type="InterPro" id="IPR024662">
    <property type="entry name" value="Trs65"/>
</dbReference>
<name>A0A5C3R2W3_9AGAR</name>
<feature type="compositionally biased region" description="Low complexity" evidence="1">
    <location>
        <begin position="617"/>
        <end position="634"/>
    </location>
</feature>
<dbReference type="PANTHER" id="PTHR28159">
    <property type="entry name" value="TRAFFICKING PROTEIN PARTICLE COMPLEX II-SPECIFIC SUBUNIT 65"/>
    <property type="match status" value="1"/>
</dbReference>
<evidence type="ECO:0000313" key="3">
    <source>
        <dbReference type="EMBL" id="TFL07520.1"/>
    </source>
</evidence>
<dbReference type="AlphaFoldDB" id="A0A5C3R2W3"/>
<dbReference type="InterPro" id="IPR055420">
    <property type="entry name" value="IgD3_Trs65"/>
</dbReference>
<protein>
    <submittedName>
        <fullName evidence="3">TRAPP trafficking subunit Trs65-domain-containing protein</fullName>
    </submittedName>
</protein>
<evidence type="ECO:0000313" key="4">
    <source>
        <dbReference type="Proteomes" id="UP000305067"/>
    </source>
</evidence>
<dbReference type="GO" id="GO:0006891">
    <property type="term" value="P:intra-Golgi vesicle-mediated transport"/>
    <property type="evidence" value="ECO:0007669"/>
    <property type="project" value="InterPro"/>
</dbReference>
<dbReference type="Pfam" id="PF12735">
    <property type="entry name" value="IgD3_Trs65"/>
    <property type="match status" value="1"/>
</dbReference>
<evidence type="ECO:0000259" key="2">
    <source>
        <dbReference type="Pfam" id="PF12735"/>
    </source>
</evidence>
<keyword evidence="4" id="KW-1185">Reference proteome</keyword>
<dbReference type="EMBL" id="ML178814">
    <property type="protein sequence ID" value="TFL07520.1"/>
    <property type="molecule type" value="Genomic_DNA"/>
</dbReference>
<dbReference type="GO" id="GO:0005802">
    <property type="term" value="C:trans-Golgi network"/>
    <property type="evidence" value="ECO:0007669"/>
    <property type="project" value="TreeGrafter"/>
</dbReference>
<feature type="region of interest" description="Disordered" evidence="1">
    <location>
        <begin position="600"/>
        <end position="659"/>
    </location>
</feature>
<dbReference type="OrthoDB" id="24630at2759"/>
<dbReference type="PANTHER" id="PTHR28159:SF1">
    <property type="entry name" value="TRAFFICKING PROTEIN PARTICLE COMPLEX II-SPECIFIC SUBUNIT 65"/>
    <property type="match status" value="1"/>
</dbReference>
<reference evidence="3 4" key="1">
    <citation type="journal article" date="2019" name="Nat. Ecol. Evol.">
        <title>Megaphylogeny resolves global patterns of mushroom evolution.</title>
        <authorList>
            <person name="Varga T."/>
            <person name="Krizsan K."/>
            <person name="Foldi C."/>
            <person name="Dima B."/>
            <person name="Sanchez-Garcia M."/>
            <person name="Sanchez-Ramirez S."/>
            <person name="Szollosi G.J."/>
            <person name="Szarkandi J.G."/>
            <person name="Papp V."/>
            <person name="Albert L."/>
            <person name="Andreopoulos W."/>
            <person name="Angelini C."/>
            <person name="Antonin V."/>
            <person name="Barry K.W."/>
            <person name="Bougher N.L."/>
            <person name="Buchanan P."/>
            <person name="Buyck B."/>
            <person name="Bense V."/>
            <person name="Catcheside P."/>
            <person name="Chovatia M."/>
            <person name="Cooper J."/>
            <person name="Damon W."/>
            <person name="Desjardin D."/>
            <person name="Finy P."/>
            <person name="Geml J."/>
            <person name="Haridas S."/>
            <person name="Hughes K."/>
            <person name="Justo A."/>
            <person name="Karasinski D."/>
            <person name="Kautmanova I."/>
            <person name="Kiss B."/>
            <person name="Kocsube S."/>
            <person name="Kotiranta H."/>
            <person name="LaButti K.M."/>
            <person name="Lechner B.E."/>
            <person name="Liimatainen K."/>
            <person name="Lipzen A."/>
            <person name="Lukacs Z."/>
            <person name="Mihaltcheva S."/>
            <person name="Morgado L.N."/>
            <person name="Niskanen T."/>
            <person name="Noordeloos M.E."/>
            <person name="Ohm R.A."/>
            <person name="Ortiz-Santana B."/>
            <person name="Ovrebo C."/>
            <person name="Racz N."/>
            <person name="Riley R."/>
            <person name="Savchenko A."/>
            <person name="Shiryaev A."/>
            <person name="Soop K."/>
            <person name="Spirin V."/>
            <person name="Szebenyi C."/>
            <person name="Tomsovsky M."/>
            <person name="Tulloss R.E."/>
            <person name="Uehling J."/>
            <person name="Grigoriev I.V."/>
            <person name="Vagvolgyi C."/>
            <person name="Papp T."/>
            <person name="Martin F.M."/>
            <person name="Miettinen O."/>
            <person name="Hibbett D.S."/>
            <person name="Nagy L.G."/>
        </authorList>
    </citation>
    <scope>NUCLEOTIDE SEQUENCE [LARGE SCALE GENOMIC DNA]</scope>
    <source>
        <strain evidence="3 4">CBS 309.79</strain>
    </source>
</reference>
<gene>
    <name evidence="3" type="ORF">BDV98DRAFT_520466</name>
</gene>
<proteinExistence type="predicted"/>
<feature type="compositionally biased region" description="Pro residues" evidence="1">
    <location>
        <begin position="131"/>
        <end position="140"/>
    </location>
</feature>
<evidence type="ECO:0000256" key="1">
    <source>
        <dbReference type="SAM" id="MobiDB-lite"/>
    </source>
</evidence>
<dbReference type="Proteomes" id="UP000305067">
    <property type="component" value="Unassembled WGS sequence"/>
</dbReference>
<feature type="region of interest" description="Disordered" evidence="1">
    <location>
        <begin position="96"/>
        <end position="142"/>
    </location>
</feature>
<sequence>MAASLEDLFTACTLQTSVPSVTVEYPPLDADTWLDSLTNARVDRKQAFFDEQLSTYLTLQIPASSKDTAAPSQPPKDVLSLLTHVQVLLEASYIPQVDQTPEPPQTAFLSAPPRGSSQAKLDPKGPHHPSIFPPSTPNPTPATVDGDQRYVRSEGTTFASKVWGEDTGRTSTESVHLLYSSKRQEWIAMYRLVLVVAFIPLPVADPLLCLTMSTTLRQSPATITRPDHPLRSYFATIGAASLLDPPAASETLRDSRAERLQMSVNEISGFEEVNLLSGLAAGPSFGLRDRPELNVPSTRLGPATRKELFSLSSTPVALNLPTSSSPIVASSASVNTLRKSFRKTMGTASGFRVRMRTTFVPPIMMSGEEDSSAQQPFEASSGERTVVLCIEVENSDDSNSGTGFAVESVKATVSGEGAIAHLINGAHGIAAKDAESQMFPLLLQPNAQHNLLYAVSFLQSPDAEQASAEGPVADSTLRRAVVIDISGRPFYELSSSEISYPTSAFSSRWNCVLDLASDQTPSIQIDPLDHSHPSAMFFNTFPEPASPFPAASPRHPPPISPRTVESPVVTTLAAAGKRHTVSGPVPSALKKAALANYRASTSALQHRDDLRTPPPLSSASNDSSAFSPSLNHPGPRTPGPHTPSQHDFSHFQLGPSQLASFPPQTPAYPLFTSQQSHFPMSPMSQSPIQSSQRLGLLGPPIDIRRERGSFSHAMVPPTPGPLVQPGFPSHDGGYFELQHHRGNETVVVSIGLLPSSNDGRDHKIIPFDYFAIDIFVYNQSMSTKRFEVCYPLKRKKALNAGRGAVSPTVGILPLDNRVRIGPLLPGSCQSVRMQFVALLPGVHSLDTLTLTDSDSDISTNLRSVVDVVVRDTREGHSSAYQ</sequence>
<feature type="domain" description="Trafficking protein particle complex II-specific subunit 65 IgD3" evidence="2">
    <location>
        <begin position="805"/>
        <end position="869"/>
    </location>
</feature>
<accession>A0A5C3R2W3</accession>